<evidence type="ECO:0000313" key="2">
    <source>
        <dbReference type="EMBL" id="KAK0950192.1"/>
    </source>
</evidence>
<gene>
    <name evidence="2" type="ORF">LTR91_025852</name>
</gene>
<accession>A0AAN6GYB3</accession>
<organism evidence="2 3">
    <name type="scientific">Friedmanniomyces endolithicus</name>
    <dbReference type="NCBI Taxonomy" id="329885"/>
    <lineage>
        <taxon>Eukaryota</taxon>
        <taxon>Fungi</taxon>
        <taxon>Dikarya</taxon>
        <taxon>Ascomycota</taxon>
        <taxon>Pezizomycotina</taxon>
        <taxon>Dothideomycetes</taxon>
        <taxon>Dothideomycetidae</taxon>
        <taxon>Mycosphaerellales</taxon>
        <taxon>Teratosphaeriaceae</taxon>
        <taxon>Friedmanniomyces</taxon>
    </lineage>
</organism>
<feature type="region of interest" description="Disordered" evidence="1">
    <location>
        <begin position="47"/>
        <end position="68"/>
    </location>
</feature>
<comment type="caution">
    <text evidence="2">The sequence shown here is derived from an EMBL/GenBank/DDBJ whole genome shotgun (WGS) entry which is preliminary data.</text>
</comment>
<dbReference type="EMBL" id="JAUJLE010000888">
    <property type="protein sequence ID" value="KAK0950192.1"/>
    <property type="molecule type" value="Genomic_DNA"/>
</dbReference>
<proteinExistence type="predicted"/>
<protein>
    <submittedName>
        <fullName evidence="2">Uncharacterized protein</fullName>
    </submittedName>
</protein>
<evidence type="ECO:0000313" key="3">
    <source>
        <dbReference type="Proteomes" id="UP001175353"/>
    </source>
</evidence>
<dbReference type="AlphaFoldDB" id="A0AAN6GYB3"/>
<sequence length="285" mass="30876">MDARSTFIAASEDETHDTQELAGLWQTAAFEFDEAFRHDISRDGFTAAHGSVSGTTSAPHTDAKDKRKVELRTGGVLDCRSPRPAGVDTDDQGSICPAPRDRLDVEGAGGLLVAGSGLRPDSAQPFCRCDKIPSSAPSHPQSIAAATADDRLQKTLLVDSIIRATLPLCSRAIRWDWVAMRQGLILSMVVSSLRSRMIHTELPARSIRPPAQRLMAVTMKIAPTSQGDGVGSLNAVLPAYLMAARVMQPAGQIRLSRRYPIRLLVSRRMVRLPIYNVAGRLDVDA</sequence>
<name>A0AAN6GYB3_9PEZI</name>
<dbReference type="Proteomes" id="UP001175353">
    <property type="component" value="Unassembled WGS sequence"/>
</dbReference>
<keyword evidence="3" id="KW-1185">Reference proteome</keyword>
<evidence type="ECO:0000256" key="1">
    <source>
        <dbReference type="SAM" id="MobiDB-lite"/>
    </source>
</evidence>
<reference evidence="2" key="1">
    <citation type="submission" date="2023-06" db="EMBL/GenBank/DDBJ databases">
        <title>Black Yeasts Isolated from many extreme environments.</title>
        <authorList>
            <person name="Coleine C."/>
            <person name="Stajich J.E."/>
            <person name="Selbmann L."/>
        </authorList>
    </citation>
    <scope>NUCLEOTIDE SEQUENCE</scope>
    <source>
        <strain evidence="2">CCFEE 5200</strain>
    </source>
</reference>